<organism evidence="4 5">
    <name type="scientific">Sporosarcina contaminans</name>
    <dbReference type="NCBI Taxonomy" id="633403"/>
    <lineage>
        <taxon>Bacteria</taxon>
        <taxon>Bacillati</taxon>
        <taxon>Bacillota</taxon>
        <taxon>Bacilli</taxon>
        <taxon>Bacillales</taxon>
        <taxon>Caryophanaceae</taxon>
        <taxon>Sporosarcina</taxon>
    </lineage>
</organism>
<dbReference type="PROSITE" id="PS51257">
    <property type="entry name" value="PROKAR_LIPOPROTEIN"/>
    <property type="match status" value="1"/>
</dbReference>
<evidence type="ECO:0000259" key="3">
    <source>
        <dbReference type="Pfam" id="PF17898"/>
    </source>
</evidence>
<dbReference type="NCBIfam" id="NF040801">
    <property type="entry name" value="spore_GerD"/>
    <property type="match status" value="1"/>
</dbReference>
<keyword evidence="4" id="KW-0449">Lipoprotein</keyword>
<name>A0ABW3TT92_9BACL</name>
<dbReference type="RefSeq" id="WP_336824732.1">
    <property type="nucleotide sequence ID" value="NZ_JBHTLT010000004.1"/>
</dbReference>
<accession>A0ABW3TT92</accession>
<feature type="compositionally biased region" description="Gly residues" evidence="1">
    <location>
        <begin position="194"/>
        <end position="204"/>
    </location>
</feature>
<evidence type="ECO:0000256" key="1">
    <source>
        <dbReference type="SAM" id="MobiDB-lite"/>
    </source>
</evidence>
<dbReference type="Pfam" id="PF17898">
    <property type="entry name" value="GerD"/>
    <property type="match status" value="1"/>
</dbReference>
<keyword evidence="5" id="KW-1185">Reference proteome</keyword>
<feature type="domain" description="Spore germination GerD central core" evidence="3">
    <location>
        <begin position="60"/>
        <end position="172"/>
    </location>
</feature>
<comment type="caution">
    <text evidence="4">The sequence shown here is derived from an EMBL/GenBank/DDBJ whole genome shotgun (WGS) entry which is preliminary data.</text>
</comment>
<evidence type="ECO:0000256" key="2">
    <source>
        <dbReference type="SAM" id="SignalP"/>
    </source>
</evidence>
<proteinExistence type="predicted"/>
<reference evidence="5" key="1">
    <citation type="journal article" date="2019" name="Int. J. Syst. Evol. Microbiol.">
        <title>The Global Catalogue of Microorganisms (GCM) 10K type strain sequencing project: providing services to taxonomists for standard genome sequencing and annotation.</title>
        <authorList>
            <consortium name="The Broad Institute Genomics Platform"/>
            <consortium name="The Broad Institute Genome Sequencing Center for Infectious Disease"/>
            <person name="Wu L."/>
            <person name="Ma J."/>
        </authorList>
    </citation>
    <scope>NUCLEOTIDE SEQUENCE [LARGE SCALE GENOMIC DNA]</scope>
    <source>
        <strain evidence="5">CCUG 53915</strain>
    </source>
</reference>
<sequence>MIKRWMYLSIILLILSACSPQQNSPTFDEMKKMMSDALQTEDGKKAVRKMLSDPEFRELMVLEQPEVKKSIEDTLLSKKGEEFWKQAFEDPKFTEAIAKSMKEQQQDIMSKLINDSSFQHEMVTFFGQADMQKQLETILQSANMKKEIEKSVEDTINNPLLQAKWQELILKAGNVQPTKEKGGDKGSSGNQEQQGGGQQGGGGQ</sequence>
<dbReference type="InterPro" id="IPR041262">
    <property type="entry name" value="GerD_central"/>
</dbReference>
<dbReference type="Proteomes" id="UP001597231">
    <property type="component" value="Unassembled WGS sequence"/>
</dbReference>
<evidence type="ECO:0000313" key="4">
    <source>
        <dbReference type="EMBL" id="MFD1203707.1"/>
    </source>
</evidence>
<gene>
    <name evidence="4" type="primary">gerD</name>
    <name evidence="4" type="ORF">ACFQ38_00985</name>
</gene>
<dbReference type="EMBL" id="JBHTLT010000004">
    <property type="protein sequence ID" value="MFD1203707.1"/>
    <property type="molecule type" value="Genomic_DNA"/>
</dbReference>
<feature type="region of interest" description="Disordered" evidence="1">
    <location>
        <begin position="172"/>
        <end position="204"/>
    </location>
</feature>
<keyword evidence="2" id="KW-0732">Signal</keyword>
<protein>
    <submittedName>
        <fullName evidence="4">Spore germination lipoprotein GerD</fullName>
    </submittedName>
</protein>
<feature type="chain" id="PRO_5045300213" evidence="2">
    <location>
        <begin position="24"/>
        <end position="204"/>
    </location>
</feature>
<feature type="signal peptide" evidence="2">
    <location>
        <begin position="1"/>
        <end position="23"/>
    </location>
</feature>
<evidence type="ECO:0000313" key="5">
    <source>
        <dbReference type="Proteomes" id="UP001597231"/>
    </source>
</evidence>